<accession>A0A965ZFN3</accession>
<dbReference type="AlphaFoldDB" id="A0A965ZFN3"/>
<organism evidence="1 2">
    <name type="scientific">Mucilaginibacter agri</name>
    <dbReference type="NCBI Taxonomy" id="2695265"/>
    <lineage>
        <taxon>Bacteria</taxon>
        <taxon>Pseudomonadati</taxon>
        <taxon>Bacteroidota</taxon>
        <taxon>Sphingobacteriia</taxon>
        <taxon>Sphingobacteriales</taxon>
        <taxon>Sphingobacteriaceae</taxon>
        <taxon>Mucilaginibacter</taxon>
    </lineage>
</organism>
<gene>
    <name evidence="1" type="ORF">GSY63_11755</name>
</gene>
<dbReference type="EMBL" id="WWEO01000042">
    <property type="protein sequence ID" value="NCD70035.1"/>
    <property type="molecule type" value="Genomic_DNA"/>
</dbReference>
<keyword evidence="2" id="KW-1185">Reference proteome</keyword>
<evidence type="ECO:0000313" key="2">
    <source>
        <dbReference type="Proteomes" id="UP000638732"/>
    </source>
</evidence>
<dbReference type="Proteomes" id="UP000638732">
    <property type="component" value="Unassembled WGS sequence"/>
</dbReference>
<dbReference type="RefSeq" id="WP_166586002.1">
    <property type="nucleotide sequence ID" value="NZ_WWEO01000042.1"/>
</dbReference>
<reference evidence="1" key="2">
    <citation type="submission" date="2020-10" db="EMBL/GenBank/DDBJ databases">
        <title>Mucilaginibacter sp. nov., isolated from soil.</title>
        <authorList>
            <person name="Jeon C.O."/>
        </authorList>
    </citation>
    <scope>NUCLEOTIDE SEQUENCE</scope>
    <source>
        <strain evidence="1">R11</strain>
    </source>
</reference>
<dbReference type="InterPro" id="IPR007433">
    <property type="entry name" value="DUF481"/>
</dbReference>
<name>A0A965ZFN3_9SPHI</name>
<dbReference type="Pfam" id="PF04338">
    <property type="entry name" value="DUF481"/>
    <property type="match status" value="1"/>
</dbReference>
<proteinExistence type="predicted"/>
<evidence type="ECO:0000313" key="1">
    <source>
        <dbReference type="EMBL" id="NCD70035.1"/>
    </source>
</evidence>
<protein>
    <submittedName>
        <fullName evidence="1">DUF481 domain-containing protein</fullName>
    </submittedName>
</protein>
<comment type="caution">
    <text evidence="1">The sequence shown here is derived from an EMBL/GenBank/DDBJ whole genome shotgun (WGS) entry which is preliminary data.</text>
</comment>
<reference evidence="1" key="1">
    <citation type="submission" date="2020-01" db="EMBL/GenBank/DDBJ databases">
        <authorList>
            <person name="Seo Y.L."/>
        </authorList>
    </citation>
    <scope>NUCLEOTIDE SEQUENCE</scope>
    <source>
        <strain evidence="1">R11</strain>
    </source>
</reference>
<sequence>MLLKGKYIACIFILSFLFIADGFAQARKDTLIFLNNELLIGEFKQMSRGLVNFDSDGIGLISVKAYKLKSIHTTLGTLRVETVNRHWMYGTLVPAAEKDSIYLVDGANRTKLAWTDISSILPFRRHFFNQLDGKVSAGLSFSRSSGIGQFNVNGTVTHRTRSFQTDLTVSELGSIDSSRFSRDQENVQLGTNHYIGNSTWFEAGLLNYQRNIELSLAHRFQIMAGAGNKLISKQHFELMVTSGLSVNQERSIEGTTSGLLVELPVLVKLYYFKFKKPNMQIAMTNAGYVSLSESGRYRYDGNVSFSWELMSDFYFTTNLYGNYDSKPPDFGAANTDYGLVMGITYKF</sequence>